<dbReference type="GO" id="GO:0008270">
    <property type="term" value="F:zinc ion binding"/>
    <property type="evidence" value="ECO:0007669"/>
    <property type="project" value="UniProtKB-KW"/>
</dbReference>
<accession>A0A670HWN3</accession>
<dbReference type="Gene3D" id="3.30.40.10">
    <property type="entry name" value="Zinc/RING finger domain, C3HC4 (zinc finger)"/>
    <property type="match status" value="1"/>
</dbReference>
<dbReference type="InterPro" id="IPR017907">
    <property type="entry name" value="Znf_RING_CS"/>
</dbReference>
<reference evidence="6" key="2">
    <citation type="submission" date="2025-08" db="UniProtKB">
        <authorList>
            <consortium name="Ensembl"/>
        </authorList>
    </citation>
    <scope>IDENTIFICATION</scope>
</reference>
<dbReference type="CDD" id="cd16594">
    <property type="entry name" value="RING-HC_TRIM7-like_C-IV"/>
    <property type="match status" value="1"/>
</dbReference>
<dbReference type="SMART" id="SM00184">
    <property type="entry name" value="RING"/>
    <property type="match status" value="1"/>
</dbReference>
<keyword evidence="1" id="KW-0479">Metal-binding</keyword>
<dbReference type="Ensembl" id="ENSPMRT00000003761.1">
    <property type="protein sequence ID" value="ENSPMRP00000003507.1"/>
    <property type="gene ID" value="ENSPMRG00000002462.1"/>
</dbReference>
<evidence type="ECO:0000256" key="2">
    <source>
        <dbReference type="ARBA" id="ARBA00022771"/>
    </source>
</evidence>
<name>A0A670HWN3_PODMU</name>
<evidence type="ECO:0000256" key="1">
    <source>
        <dbReference type="ARBA" id="ARBA00022723"/>
    </source>
</evidence>
<protein>
    <recommendedName>
        <fullName evidence="5">RING-type domain-containing protein</fullName>
    </recommendedName>
</protein>
<evidence type="ECO:0000256" key="3">
    <source>
        <dbReference type="ARBA" id="ARBA00022833"/>
    </source>
</evidence>
<proteinExistence type="predicted"/>
<evidence type="ECO:0000259" key="5">
    <source>
        <dbReference type="PROSITE" id="PS50089"/>
    </source>
</evidence>
<dbReference type="AlphaFoldDB" id="A0A670HWN3"/>
<sequence>RTRSGKIKLSLLLPFQADEMADEGPVQNLCEETTCSICLEYFTDPVIIDCGHIFCQTCITEVWGESDQDASCPQCREPCEQRNVRPNQQLASILANQVADSLPPGAGLGGSCGPIRLLHSESCCSRTNQTAAF</sequence>
<dbReference type="SUPFAM" id="SSF57850">
    <property type="entry name" value="RING/U-box"/>
    <property type="match status" value="1"/>
</dbReference>
<dbReference type="InterPro" id="IPR050143">
    <property type="entry name" value="TRIM/RBCC"/>
</dbReference>
<evidence type="ECO:0000256" key="4">
    <source>
        <dbReference type="PROSITE-ProRule" id="PRU00175"/>
    </source>
</evidence>
<dbReference type="PROSITE" id="PS00518">
    <property type="entry name" value="ZF_RING_1"/>
    <property type="match status" value="1"/>
</dbReference>
<dbReference type="PROSITE" id="PS50089">
    <property type="entry name" value="ZF_RING_2"/>
    <property type="match status" value="1"/>
</dbReference>
<dbReference type="InterPro" id="IPR013083">
    <property type="entry name" value="Znf_RING/FYVE/PHD"/>
</dbReference>
<dbReference type="GeneTree" id="ENSGT01030000234669"/>
<reference evidence="6 7" key="1">
    <citation type="journal article" date="2019" name="Proc. Natl. Acad. Sci. U.S.A.">
        <title>Regulatory changes in pterin and carotenoid genes underlie balanced color polymorphisms in the wall lizard.</title>
        <authorList>
            <person name="Andrade P."/>
            <person name="Pinho C."/>
            <person name="Perez I de Lanuza G."/>
            <person name="Afonso S."/>
            <person name="Brejcha J."/>
            <person name="Rubin C.J."/>
            <person name="Wallerman O."/>
            <person name="Pereira P."/>
            <person name="Sabatino S.J."/>
            <person name="Bellati A."/>
            <person name="Pellitteri-Rosa D."/>
            <person name="Bosakova Z."/>
            <person name="Bunikis I."/>
            <person name="Carretero M.A."/>
            <person name="Feiner N."/>
            <person name="Marsik P."/>
            <person name="Pauperio F."/>
            <person name="Salvi D."/>
            <person name="Soler L."/>
            <person name="While G.M."/>
            <person name="Uller T."/>
            <person name="Font E."/>
            <person name="Andersson L."/>
            <person name="Carneiro M."/>
        </authorList>
    </citation>
    <scope>NUCLEOTIDE SEQUENCE</scope>
</reference>
<organism evidence="6 7">
    <name type="scientific">Podarcis muralis</name>
    <name type="common">Wall lizard</name>
    <name type="synonym">Lacerta muralis</name>
    <dbReference type="NCBI Taxonomy" id="64176"/>
    <lineage>
        <taxon>Eukaryota</taxon>
        <taxon>Metazoa</taxon>
        <taxon>Chordata</taxon>
        <taxon>Craniata</taxon>
        <taxon>Vertebrata</taxon>
        <taxon>Euteleostomi</taxon>
        <taxon>Lepidosauria</taxon>
        <taxon>Squamata</taxon>
        <taxon>Bifurcata</taxon>
        <taxon>Unidentata</taxon>
        <taxon>Episquamata</taxon>
        <taxon>Laterata</taxon>
        <taxon>Lacertibaenia</taxon>
        <taxon>Lacertidae</taxon>
        <taxon>Podarcis</taxon>
    </lineage>
</organism>
<dbReference type="PANTHER" id="PTHR24103">
    <property type="entry name" value="E3 UBIQUITIN-PROTEIN LIGASE TRIM"/>
    <property type="match status" value="1"/>
</dbReference>
<keyword evidence="3" id="KW-0862">Zinc</keyword>
<dbReference type="Proteomes" id="UP000472272">
    <property type="component" value="Chromosome 2"/>
</dbReference>
<dbReference type="InterPro" id="IPR001841">
    <property type="entry name" value="Znf_RING"/>
</dbReference>
<keyword evidence="2 4" id="KW-0863">Zinc-finger</keyword>
<reference evidence="6" key="3">
    <citation type="submission" date="2025-09" db="UniProtKB">
        <authorList>
            <consortium name="Ensembl"/>
        </authorList>
    </citation>
    <scope>IDENTIFICATION</scope>
</reference>
<feature type="domain" description="RING-type" evidence="5">
    <location>
        <begin position="35"/>
        <end position="76"/>
    </location>
</feature>
<keyword evidence="7" id="KW-1185">Reference proteome</keyword>
<evidence type="ECO:0000313" key="7">
    <source>
        <dbReference type="Proteomes" id="UP000472272"/>
    </source>
</evidence>
<dbReference type="Pfam" id="PF15227">
    <property type="entry name" value="zf-C3HC4_4"/>
    <property type="match status" value="1"/>
</dbReference>
<evidence type="ECO:0000313" key="6">
    <source>
        <dbReference type="Ensembl" id="ENSPMRP00000003507.1"/>
    </source>
</evidence>